<dbReference type="AlphaFoldDB" id="A0A5J5AV84"/>
<name>A0A5J5AV84_9ASTE</name>
<dbReference type="PANTHER" id="PTHR46992:SF1">
    <property type="entry name" value="GYF DOMAIN-CONTAINING PROTEIN"/>
    <property type="match status" value="1"/>
</dbReference>
<gene>
    <name evidence="2" type="ORF">F0562_033120</name>
</gene>
<organism evidence="2 3">
    <name type="scientific">Nyssa sinensis</name>
    <dbReference type="NCBI Taxonomy" id="561372"/>
    <lineage>
        <taxon>Eukaryota</taxon>
        <taxon>Viridiplantae</taxon>
        <taxon>Streptophyta</taxon>
        <taxon>Embryophyta</taxon>
        <taxon>Tracheophyta</taxon>
        <taxon>Spermatophyta</taxon>
        <taxon>Magnoliopsida</taxon>
        <taxon>eudicotyledons</taxon>
        <taxon>Gunneridae</taxon>
        <taxon>Pentapetalae</taxon>
        <taxon>asterids</taxon>
        <taxon>Cornales</taxon>
        <taxon>Nyssaceae</taxon>
        <taxon>Nyssa</taxon>
    </lineage>
</organism>
<dbReference type="EMBL" id="CM018042">
    <property type="protein sequence ID" value="KAA8533347.1"/>
    <property type="molecule type" value="Genomic_DNA"/>
</dbReference>
<feature type="region of interest" description="Disordered" evidence="1">
    <location>
        <begin position="55"/>
        <end position="127"/>
    </location>
</feature>
<dbReference type="PANTHER" id="PTHR46992">
    <property type="entry name" value="GYF DOMAIN-CONTAINING PROTEIN"/>
    <property type="match status" value="1"/>
</dbReference>
<reference evidence="2 3" key="1">
    <citation type="submission" date="2019-09" db="EMBL/GenBank/DDBJ databases">
        <title>A chromosome-level genome assembly of the Chinese tupelo Nyssa sinensis.</title>
        <authorList>
            <person name="Yang X."/>
            <person name="Kang M."/>
            <person name="Yang Y."/>
            <person name="Xiong H."/>
            <person name="Wang M."/>
            <person name="Zhang Z."/>
            <person name="Wang Z."/>
            <person name="Wu H."/>
            <person name="Ma T."/>
            <person name="Liu J."/>
            <person name="Xi Z."/>
        </authorList>
    </citation>
    <scope>NUCLEOTIDE SEQUENCE [LARGE SCALE GENOMIC DNA]</scope>
    <source>
        <strain evidence="2">J267</strain>
        <tissue evidence="2">Leaf</tissue>
    </source>
</reference>
<accession>A0A5J5AV84</accession>
<feature type="region of interest" description="Disordered" evidence="1">
    <location>
        <begin position="157"/>
        <end position="190"/>
    </location>
</feature>
<protein>
    <submittedName>
        <fullName evidence="2">Uncharacterized protein</fullName>
    </submittedName>
</protein>
<dbReference type="Proteomes" id="UP000325577">
    <property type="component" value="Linkage Group LG19"/>
</dbReference>
<evidence type="ECO:0000313" key="3">
    <source>
        <dbReference type="Proteomes" id="UP000325577"/>
    </source>
</evidence>
<evidence type="ECO:0000313" key="2">
    <source>
        <dbReference type="EMBL" id="KAA8533347.1"/>
    </source>
</evidence>
<evidence type="ECO:0000256" key="1">
    <source>
        <dbReference type="SAM" id="MobiDB-lite"/>
    </source>
</evidence>
<sequence length="213" mass="22448">MDDQSGLASIDRGEMPTNVASRHTSLGIAGGNTGFYNDKIGLCDSFAEEIAMDRAPAITSKGPDNLLLKRPPVSRTSSSQEGLSELASDPVIRGRNPLGAVPSEGGRRDPGGNPTSQVSDIQGSGKKDLCFRRTSSCSDADVSEASFIDMLKSNAKKPAALQEGHAAELSDGTLASRSGKKKGKKGRQIDPALLGFKVTSNRIMMGEIQRLDD</sequence>
<keyword evidence="3" id="KW-1185">Reference proteome</keyword>
<proteinExistence type="predicted"/>
<dbReference type="OrthoDB" id="6415790at2759"/>
<feature type="compositionally biased region" description="Polar residues" evidence="1">
    <location>
        <begin position="113"/>
        <end position="122"/>
    </location>
</feature>